<dbReference type="SUPFAM" id="SSF47954">
    <property type="entry name" value="Cyclin-like"/>
    <property type="match status" value="1"/>
</dbReference>
<feature type="compositionally biased region" description="Pro residues" evidence="1">
    <location>
        <begin position="178"/>
        <end position="188"/>
    </location>
</feature>
<protein>
    <recommendedName>
        <fullName evidence="4">Cyclin N-terminal domain-containing protein</fullName>
    </recommendedName>
</protein>
<dbReference type="Gene3D" id="1.10.472.10">
    <property type="entry name" value="Cyclin-like"/>
    <property type="match status" value="1"/>
</dbReference>
<keyword evidence="3" id="KW-1185">Reference proteome</keyword>
<feature type="region of interest" description="Disordered" evidence="1">
    <location>
        <begin position="178"/>
        <end position="210"/>
    </location>
</feature>
<feature type="region of interest" description="Disordered" evidence="1">
    <location>
        <begin position="100"/>
        <end position="160"/>
    </location>
</feature>
<dbReference type="GO" id="GO:0016538">
    <property type="term" value="F:cyclin-dependent protein serine/threonine kinase regulator activity"/>
    <property type="evidence" value="ECO:0007669"/>
    <property type="project" value="InterPro"/>
</dbReference>
<dbReference type="PANTHER" id="PTHR10026">
    <property type="entry name" value="CYCLIN"/>
    <property type="match status" value="1"/>
</dbReference>
<dbReference type="OrthoDB" id="25002at2759"/>
<evidence type="ECO:0000313" key="3">
    <source>
        <dbReference type="Proteomes" id="UP000613740"/>
    </source>
</evidence>
<feature type="compositionally biased region" description="Low complexity" evidence="1">
    <location>
        <begin position="104"/>
        <end position="128"/>
    </location>
</feature>
<dbReference type="InterPro" id="IPR036915">
    <property type="entry name" value="Cyclin-like_sf"/>
</dbReference>
<dbReference type="EMBL" id="JAEHOD010000019">
    <property type="protein sequence ID" value="KAG2448041.1"/>
    <property type="molecule type" value="Genomic_DNA"/>
</dbReference>
<proteinExistence type="predicted"/>
<name>A0A836B579_9CHLO</name>
<comment type="caution">
    <text evidence="2">The sequence shown here is derived from an EMBL/GenBank/DDBJ whole genome shotgun (WGS) entry which is preliminary data.</text>
</comment>
<evidence type="ECO:0000313" key="2">
    <source>
        <dbReference type="EMBL" id="KAG2448041.1"/>
    </source>
</evidence>
<organism evidence="2 3">
    <name type="scientific">Chlamydomonas schloesseri</name>
    <dbReference type="NCBI Taxonomy" id="2026947"/>
    <lineage>
        <taxon>Eukaryota</taxon>
        <taxon>Viridiplantae</taxon>
        <taxon>Chlorophyta</taxon>
        <taxon>core chlorophytes</taxon>
        <taxon>Chlorophyceae</taxon>
        <taxon>CS clade</taxon>
        <taxon>Chlamydomonadales</taxon>
        <taxon>Chlamydomonadaceae</taxon>
        <taxon>Chlamydomonas</taxon>
    </lineage>
</organism>
<dbReference type="Proteomes" id="UP000613740">
    <property type="component" value="Unassembled WGS sequence"/>
</dbReference>
<reference evidence="2" key="1">
    <citation type="journal article" date="2020" name="bioRxiv">
        <title>Comparative genomics of Chlamydomonas.</title>
        <authorList>
            <person name="Craig R.J."/>
            <person name="Hasan A.R."/>
            <person name="Ness R.W."/>
            <person name="Keightley P.D."/>
        </authorList>
    </citation>
    <scope>NUCLEOTIDE SEQUENCE</scope>
    <source>
        <strain evidence="2">CCAP 11/173</strain>
    </source>
</reference>
<dbReference type="InterPro" id="IPR043198">
    <property type="entry name" value="Cyclin/Ssn8"/>
</dbReference>
<dbReference type="GO" id="GO:0006357">
    <property type="term" value="P:regulation of transcription by RNA polymerase II"/>
    <property type="evidence" value="ECO:0007669"/>
    <property type="project" value="InterPro"/>
</dbReference>
<feature type="compositionally biased region" description="Gly residues" evidence="1">
    <location>
        <begin position="129"/>
        <end position="144"/>
    </location>
</feature>
<gene>
    <name evidence="2" type="ORF">HYH02_007068</name>
</gene>
<dbReference type="AlphaFoldDB" id="A0A836B579"/>
<evidence type="ECO:0008006" key="4">
    <source>
        <dbReference type="Google" id="ProtNLM"/>
    </source>
</evidence>
<sequence length="378" mass="38320">MPPRAVATAVYFLHRWRLADPPPDAADDAVLAACLFLASKVEEAATSNNHLLNVVKLIGHLDASYDQWAWCASAAASAVAAATVSASASLPDTSAAAAIPGWRQQQQAQQAQQQQQAPALQNGVSGAAEGRGGASGEGGVGAGGQQEASPGPGAGLPLPPVDAEEVMAAAALKLLLPPRPPPPLPPHLLPRLSNGNAASAGAGNGGGGGPPARCRLREAVEACGVLVGAEYYSAKQTLLTAEQLLLREVSFEVVVEQPHGLLLNAARTLQLPAGVTRLALALLNDLWCYSRYCVSAPAGSAARRDVVLARAEDAGVEGWWQLLGTARDGRGMAVLVEAVMGAVAGVHEQAWQVSTGPTLPMPGLAPLVVGGGGGAAPP</sequence>
<feature type="compositionally biased region" description="Low complexity" evidence="1">
    <location>
        <begin position="189"/>
        <end position="201"/>
    </location>
</feature>
<accession>A0A836B579</accession>
<evidence type="ECO:0000256" key="1">
    <source>
        <dbReference type="SAM" id="MobiDB-lite"/>
    </source>
</evidence>